<name>A0A062UBB8_9PROT</name>
<evidence type="ECO:0000313" key="2">
    <source>
        <dbReference type="Proteomes" id="UP000027037"/>
    </source>
</evidence>
<evidence type="ECO:0000313" key="1">
    <source>
        <dbReference type="EMBL" id="KCZ55018.1"/>
    </source>
</evidence>
<dbReference type="AlphaFoldDB" id="A0A062UBB8"/>
<gene>
    <name evidence="1" type="ORF">HY29_02075</name>
</gene>
<comment type="caution">
    <text evidence="1">The sequence shown here is derived from an EMBL/GenBank/DDBJ whole genome shotgun (WGS) entry which is preliminary data.</text>
</comment>
<accession>A0A062UBB8</accession>
<dbReference type="EMBL" id="AWFF01000032">
    <property type="protein sequence ID" value="KCZ55018.1"/>
    <property type="molecule type" value="Genomic_DNA"/>
</dbReference>
<dbReference type="STRING" id="1280946.HY29_02075"/>
<dbReference type="Proteomes" id="UP000027037">
    <property type="component" value="Unassembled WGS sequence"/>
</dbReference>
<organism evidence="1 2">
    <name type="scientific">Hyphomonas beringensis</name>
    <dbReference type="NCBI Taxonomy" id="1280946"/>
    <lineage>
        <taxon>Bacteria</taxon>
        <taxon>Pseudomonadati</taxon>
        <taxon>Pseudomonadota</taxon>
        <taxon>Alphaproteobacteria</taxon>
        <taxon>Hyphomonadales</taxon>
        <taxon>Hyphomonadaceae</taxon>
        <taxon>Hyphomonas</taxon>
    </lineage>
</organism>
<proteinExistence type="predicted"/>
<reference evidence="1 2" key="1">
    <citation type="journal article" date="2014" name="Antonie Van Leeuwenhoek">
        <title>Hyphomonas beringensis sp. nov. and Hyphomonas chukchiensis sp. nov., isolated from surface seawater of the Bering Sea and Chukchi Sea.</title>
        <authorList>
            <person name="Li C."/>
            <person name="Lai Q."/>
            <person name="Li G."/>
            <person name="Dong C."/>
            <person name="Wang J."/>
            <person name="Liao Y."/>
            <person name="Shao Z."/>
        </authorList>
    </citation>
    <scope>NUCLEOTIDE SEQUENCE [LARGE SCALE GENOMIC DNA]</scope>
    <source>
        <strain evidence="1 2">25B14_1</strain>
    </source>
</reference>
<sequence length="53" mass="5882">MMTEMVGVEDGALDTVFALFILHDHVAVTASPVPISFKIRAKEPYLLFVMRAC</sequence>
<dbReference type="PATRIC" id="fig|1280946.3.peg.1486"/>
<protein>
    <submittedName>
        <fullName evidence="1">Uncharacterized protein</fullName>
    </submittedName>
</protein>
<keyword evidence="2" id="KW-1185">Reference proteome</keyword>